<gene>
    <name evidence="1" type="ORF">STAS_06692</name>
</gene>
<evidence type="ECO:0000313" key="1">
    <source>
        <dbReference type="EMBL" id="GER30730.1"/>
    </source>
</evidence>
<dbReference type="Proteomes" id="UP000325081">
    <property type="component" value="Unassembled WGS sequence"/>
</dbReference>
<accession>A0A5A7PDI1</accession>
<protein>
    <submittedName>
        <fullName evidence="1">Dicer-like protein 2</fullName>
    </submittedName>
</protein>
<dbReference type="AlphaFoldDB" id="A0A5A7PDI1"/>
<proteinExistence type="predicted"/>
<keyword evidence="2" id="KW-1185">Reference proteome</keyword>
<comment type="caution">
    <text evidence="1">The sequence shown here is derived from an EMBL/GenBank/DDBJ whole genome shotgun (WGS) entry which is preliminary data.</text>
</comment>
<evidence type="ECO:0000313" key="2">
    <source>
        <dbReference type="Proteomes" id="UP000325081"/>
    </source>
</evidence>
<organism evidence="1 2">
    <name type="scientific">Striga asiatica</name>
    <name type="common">Asiatic witchweed</name>
    <name type="synonym">Buchnera asiatica</name>
    <dbReference type="NCBI Taxonomy" id="4170"/>
    <lineage>
        <taxon>Eukaryota</taxon>
        <taxon>Viridiplantae</taxon>
        <taxon>Streptophyta</taxon>
        <taxon>Embryophyta</taxon>
        <taxon>Tracheophyta</taxon>
        <taxon>Spermatophyta</taxon>
        <taxon>Magnoliopsida</taxon>
        <taxon>eudicotyledons</taxon>
        <taxon>Gunneridae</taxon>
        <taxon>Pentapetalae</taxon>
        <taxon>asterids</taxon>
        <taxon>lamiids</taxon>
        <taxon>Lamiales</taxon>
        <taxon>Orobanchaceae</taxon>
        <taxon>Buchnereae</taxon>
        <taxon>Striga</taxon>
    </lineage>
</organism>
<sequence>MISVPLGLALRLVSSSSSMSSSISHSLSSPSAFSWFNLSKLEASSRSSFPSSIFEEVGCSLEEDSGVVLIPLEVYDFVSKAALEEKISFGAFLRARYGRFSGADLCPDLESHLAQAAKVHVPMPSLALSVKKKLLYCPKRSPPITANVTVKEFKKKENQRV</sequence>
<name>A0A5A7PDI1_STRAF</name>
<dbReference type="EMBL" id="BKCP01004394">
    <property type="protein sequence ID" value="GER30730.1"/>
    <property type="molecule type" value="Genomic_DNA"/>
</dbReference>
<reference evidence="2" key="1">
    <citation type="journal article" date="2019" name="Curr. Biol.">
        <title>Genome Sequence of Striga asiatica Provides Insight into the Evolution of Plant Parasitism.</title>
        <authorList>
            <person name="Yoshida S."/>
            <person name="Kim S."/>
            <person name="Wafula E.K."/>
            <person name="Tanskanen J."/>
            <person name="Kim Y.M."/>
            <person name="Honaas L."/>
            <person name="Yang Z."/>
            <person name="Spallek T."/>
            <person name="Conn C.E."/>
            <person name="Ichihashi Y."/>
            <person name="Cheong K."/>
            <person name="Cui S."/>
            <person name="Der J.P."/>
            <person name="Gundlach H."/>
            <person name="Jiao Y."/>
            <person name="Hori C."/>
            <person name="Ishida J.K."/>
            <person name="Kasahara H."/>
            <person name="Kiba T."/>
            <person name="Kim M.S."/>
            <person name="Koo N."/>
            <person name="Laohavisit A."/>
            <person name="Lee Y.H."/>
            <person name="Lumba S."/>
            <person name="McCourt P."/>
            <person name="Mortimer J.C."/>
            <person name="Mutuku J.M."/>
            <person name="Nomura T."/>
            <person name="Sasaki-Sekimoto Y."/>
            <person name="Seto Y."/>
            <person name="Wang Y."/>
            <person name="Wakatake T."/>
            <person name="Sakakibara H."/>
            <person name="Demura T."/>
            <person name="Yamaguchi S."/>
            <person name="Yoneyama K."/>
            <person name="Manabe R.I."/>
            <person name="Nelson D.C."/>
            <person name="Schulman A.H."/>
            <person name="Timko M.P."/>
            <person name="dePamphilis C.W."/>
            <person name="Choi D."/>
            <person name="Shirasu K."/>
        </authorList>
    </citation>
    <scope>NUCLEOTIDE SEQUENCE [LARGE SCALE GENOMIC DNA]</scope>
    <source>
        <strain evidence="2">cv. UVA1</strain>
    </source>
</reference>